<sequence>MCILIHKETKDIQTCEIERARVYSSDQGKAYTINAASRMIIAKLTRRINASIAVEYVVEEGVPGGGQKRDPRDNTVARAGVSWMKNRAFSIFVRRRMVLLFFVVVEEEL</sequence>
<dbReference type="Proteomes" id="UP000317494">
    <property type="component" value="Unassembled WGS sequence"/>
</dbReference>
<proteinExistence type="predicted"/>
<keyword evidence="2" id="KW-1185">Reference proteome</keyword>
<protein>
    <submittedName>
        <fullName evidence="1">Uncharacterized protein</fullName>
    </submittedName>
</protein>
<accession>A0A507DBH4</accession>
<dbReference type="AlphaFoldDB" id="A0A507DBH4"/>
<dbReference type="VEuPathDB" id="FungiDB:SeMB42_g02890"/>
<evidence type="ECO:0000313" key="1">
    <source>
        <dbReference type="EMBL" id="TPX48717.1"/>
    </source>
</evidence>
<comment type="caution">
    <text evidence="1">The sequence shown here is derived from an EMBL/GenBank/DDBJ whole genome shotgun (WGS) entry which is preliminary data.</text>
</comment>
<reference evidence="1 2" key="1">
    <citation type="journal article" date="2019" name="Sci. Rep.">
        <title>Comparative genomics of chytrid fungi reveal insights into the obligate biotrophic and pathogenic lifestyle of Synchytrium endobioticum.</title>
        <authorList>
            <person name="van de Vossenberg B.T.L.H."/>
            <person name="Warris S."/>
            <person name="Nguyen H.D.T."/>
            <person name="van Gent-Pelzer M.P.E."/>
            <person name="Joly D.L."/>
            <person name="van de Geest H.C."/>
            <person name="Bonants P.J.M."/>
            <person name="Smith D.S."/>
            <person name="Levesque C.A."/>
            <person name="van der Lee T.A.J."/>
        </authorList>
    </citation>
    <scope>NUCLEOTIDE SEQUENCE [LARGE SCALE GENOMIC DNA]</scope>
    <source>
        <strain evidence="1 2">MB42</strain>
    </source>
</reference>
<organism evidence="1 2">
    <name type="scientific">Synchytrium endobioticum</name>
    <dbReference type="NCBI Taxonomy" id="286115"/>
    <lineage>
        <taxon>Eukaryota</taxon>
        <taxon>Fungi</taxon>
        <taxon>Fungi incertae sedis</taxon>
        <taxon>Chytridiomycota</taxon>
        <taxon>Chytridiomycota incertae sedis</taxon>
        <taxon>Chytridiomycetes</taxon>
        <taxon>Synchytriales</taxon>
        <taxon>Synchytriaceae</taxon>
        <taxon>Synchytrium</taxon>
    </lineage>
</organism>
<gene>
    <name evidence="1" type="ORF">SeMB42_g02890</name>
</gene>
<name>A0A507DBH4_9FUNG</name>
<evidence type="ECO:0000313" key="2">
    <source>
        <dbReference type="Proteomes" id="UP000317494"/>
    </source>
</evidence>
<dbReference type="EMBL" id="QEAN01000095">
    <property type="protein sequence ID" value="TPX48717.1"/>
    <property type="molecule type" value="Genomic_DNA"/>
</dbReference>